<dbReference type="Proteomes" id="UP000799444">
    <property type="component" value="Unassembled WGS sequence"/>
</dbReference>
<keyword evidence="2" id="KW-0732">Signal</keyword>
<dbReference type="AlphaFoldDB" id="A0A9P4UZK0"/>
<evidence type="ECO:0000256" key="2">
    <source>
        <dbReference type="SAM" id="SignalP"/>
    </source>
</evidence>
<evidence type="ECO:0000313" key="4">
    <source>
        <dbReference type="Proteomes" id="UP000799444"/>
    </source>
</evidence>
<feature type="chain" id="PRO_5040294316" evidence="2">
    <location>
        <begin position="21"/>
        <end position="67"/>
    </location>
</feature>
<reference evidence="3" key="1">
    <citation type="journal article" date="2020" name="Stud. Mycol.">
        <title>101 Dothideomycetes genomes: a test case for predicting lifestyles and emergence of pathogens.</title>
        <authorList>
            <person name="Haridas S."/>
            <person name="Albert R."/>
            <person name="Binder M."/>
            <person name="Bloem J."/>
            <person name="Labutti K."/>
            <person name="Salamov A."/>
            <person name="Andreopoulos B."/>
            <person name="Baker S."/>
            <person name="Barry K."/>
            <person name="Bills G."/>
            <person name="Bluhm B."/>
            <person name="Cannon C."/>
            <person name="Castanera R."/>
            <person name="Culley D."/>
            <person name="Daum C."/>
            <person name="Ezra D."/>
            <person name="Gonzalez J."/>
            <person name="Henrissat B."/>
            <person name="Kuo A."/>
            <person name="Liang C."/>
            <person name="Lipzen A."/>
            <person name="Lutzoni F."/>
            <person name="Magnuson J."/>
            <person name="Mondo S."/>
            <person name="Nolan M."/>
            <person name="Ohm R."/>
            <person name="Pangilinan J."/>
            <person name="Park H.-J."/>
            <person name="Ramirez L."/>
            <person name="Alfaro M."/>
            <person name="Sun H."/>
            <person name="Tritt A."/>
            <person name="Yoshinaga Y."/>
            <person name="Zwiers L.-H."/>
            <person name="Turgeon B."/>
            <person name="Goodwin S."/>
            <person name="Spatafora J."/>
            <person name="Crous P."/>
            <person name="Grigoriev I."/>
        </authorList>
    </citation>
    <scope>NUCLEOTIDE SEQUENCE</scope>
    <source>
        <strain evidence="3">CBS 125425</strain>
    </source>
</reference>
<accession>A0A9P4UZK0</accession>
<keyword evidence="1" id="KW-1133">Transmembrane helix</keyword>
<keyword evidence="4" id="KW-1185">Reference proteome</keyword>
<comment type="caution">
    <text evidence="3">The sequence shown here is derived from an EMBL/GenBank/DDBJ whole genome shotgun (WGS) entry which is preliminary data.</text>
</comment>
<dbReference type="EMBL" id="ML996221">
    <property type="protein sequence ID" value="KAF2730305.1"/>
    <property type="molecule type" value="Genomic_DNA"/>
</dbReference>
<feature type="transmembrane region" description="Helical" evidence="1">
    <location>
        <begin position="44"/>
        <end position="66"/>
    </location>
</feature>
<keyword evidence="1" id="KW-0472">Membrane</keyword>
<evidence type="ECO:0000256" key="1">
    <source>
        <dbReference type="SAM" id="Phobius"/>
    </source>
</evidence>
<gene>
    <name evidence="3" type="ORF">EJ04DRAFT_515363</name>
</gene>
<evidence type="ECO:0000313" key="3">
    <source>
        <dbReference type="EMBL" id="KAF2730305.1"/>
    </source>
</evidence>
<protein>
    <submittedName>
        <fullName evidence="3">Uncharacterized protein</fullName>
    </submittedName>
</protein>
<sequence>MLLHICMLLILLGVLQRSRPLPQLTSNHSFPVSYMPSALYPAPVTISILGLSFTSHWVWIGWILFVV</sequence>
<organism evidence="3 4">
    <name type="scientific">Polyplosphaeria fusca</name>
    <dbReference type="NCBI Taxonomy" id="682080"/>
    <lineage>
        <taxon>Eukaryota</taxon>
        <taxon>Fungi</taxon>
        <taxon>Dikarya</taxon>
        <taxon>Ascomycota</taxon>
        <taxon>Pezizomycotina</taxon>
        <taxon>Dothideomycetes</taxon>
        <taxon>Pleosporomycetidae</taxon>
        <taxon>Pleosporales</taxon>
        <taxon>Tetraplosphaeriaceae</taxon>
        <taxon>Polyplosphaeria</taxon>
    </lineage>
</organism>
<keyword evidence="1" id="KW-0812">Transmembrane</keyword>
<proteinExistence type="predicted"/>
<feature type="signal peptide" evidence="2">
    <location>
        <begin position="1"/>
        <end position="20"/>
    </location>
</feature>
<name>A0A9P4UZK0_9PLEO</name>